<accession>A0A6L8MKF2</accession>
<dbReference type="InterPro" id="IPR006913">
    <property type="entry name" value="CENP-V/GFA"/>
</dbReference>
<comment type="caution">
    <text evidence="5">The sequence shown here is derived from an EMBL/GenBank/DDBJ whole genome shotgun (WGS) entry which is preliminary data.</text>
</comment>
<evidence type="ECO:0000313" key="6">
    <source>
        <dbReference type="Proteomes" id="UP000474565"/>
    </source>
</evidence>
<dbReference type="InterPro" id="IPR052355">
    <property type="entry name" value="CENP-V-like"/>
</dbReference>
<dbReference type="PANTHER" id="PTHR28620:SF1">
    <property type="entry name" value="CENP-V_GFA DOMAIN-CONTAINING PROTEIN"/>
    <property type="match status" value="1"/>
</dbReference>
<dbReference type="EMBL" id="WWCP01000012">
    <property type="protein sequence ID" value="MYM82651.1"/>
    <property type="molecule type" value="Genomic_DNA"/>
</dbReference>
<keyword evidence="3" id="KW-0862">Zinc</keyword>
<comment type="similarity">
    <text evidence="1">Belongs to the Gfa family.</text>
</comment>
<dbReference type="SUPFAM" id="SSF51316">
    <property type="entry name" value="Mss4-like"/>
    <property type="match status" value="1"/>
</dbReference>
<evidence type="ECO:0000256" key="3">
    <source>
        <dbReference type="ARBA" id="ARBA00022833"/>
    </source>
</evidence>
<name>A0A6L8MKF2_9BURK</name>
<keyword evidence="2" id="KW-0479">Metal-binding</keyword>
<dbReference type="GO" id="GO:0016846">
    <property type="term" value="F:carbon-sulfur lyase activity"/>
    <property type="evidence" value="ECO:0007669"/>
    <property type="project" value="InterPro"/>
</dbReference>
<dbReference type="GO" id="GO:0046872">
    <property type="term" value="F:metal ion binding"/>
    <property type="evidence" value="ECO:0007669"/>
    <property type="project" value="UniProtKB-KW"/>
</dbReference>
<sequence>MTLKTYHGSCHCGAVTFDADIDLGQGTLRCNCSICVKARFWPAIVKPEAFRLKSGEGELTLYQFLSKRDKHLFCRHCGVRAFGIGQSPRWGEFYAVNVTCLDDVSEAELAAAPITYLDGKNDNWDTPPQETRYL</sequence>
<evidence type="ECO:0000313" key="5">
    <source>
        <dbReference type="EMBL" id="MYM82651.1"/>
    </source>
</evidence>
<protein>
    <submittedName>
        <fullName evidence="5">GFA family protein</fullName>
    </submittedName>
</protein>
<dbReference type="RefSeq" id="WP_161019593.1">
    <property type="nucleotide sequence ID" value="NZ_WWCP01000012.1"/>
</dbReference>
<feature type="domain" description="CENP-V/GFA" evidence="4">
    <location>
        <begin position="6"/>
        <end position="125"/>
    </location>
</feature>
<organism evidence="5 6">
    <name type="scientific">Duganella lactea</name>
    <dbReference type="NCBI Taxonomy" id="2692173"/>
    <lineage>
        <taxon>Bacteria</taxon>
        <taxon>Pseudomonadati</taxon>
        <taxon>Pseudomonadota</taxon>
        <taxon>Betaproteobacteria</taxon>
        <taxon>Burkholderiales</taxon>
        <taxon>Oxalobacteraceae</taxon>
        <taxon>Telluria group</taxon>
        <taxon>Duganella</taxon>
    </lineage>
</organism>
<dbReference type="AlphaFoldDB" id="A0A6L8MKF2"/>
<reference evidence="5 6" key="1">
    <citation type="submission" date="2019-12" db="EMBL/GenBank/DDBJ databases">
        <title>Novel species isolated from a subtropical stream in China.</title>
        <authorList>
            <person name="Lu H."/>
        </authorList>
    </citation>
    <scope>NUCLEOTIDE SEQUENCE [LARGE SCALE GENOMIC DNA]</scope>
    <source>
        <strain evidence="5 6">FT50W</strain>
    </source>
</reference>
<evidence type="ECO:0000259" key="4">
    <source>
        <dbReference type="PROSITE" id="PS51891"/>
    </source>
</evidence>
<dbReference type="PANTHER" id="PTHR28620">
    <property type="entry name" value="CENTROMERE PROTEIN V"/>
    <property type="match status" value="1"/>
</dbReference>
<dbReference type="Pfam" id="PF04828">
    <property type="entry name" value="GFA"/>
    <property type="match status" value="1"/>
</dbReference>
<evidence type="ECO:0000256" key="2">
    <source>
        <dbReference type="ARBA" id="ARBA00022723"/>
    </source>
</evidence>
<dbReference type="Proteomes" id="UP000474565">
    <property type="component" value="Unassembled WGS sequence"/>
</dbReference>
<dbReference type="Gene3D" id="2.170.150.70">
    <property type="match status" value="1"/>
</dbReference>
<dbReference type="InterPro" id="IPR011057">
    <property type="entry name" value="Mss4-like_sf"/>
</dbReference>
<evidence type="ECO:0000256" key="1">
    <source>
        <dbReference type="ARBA" id="ARBA00005495"/>
    </source>
</evidence>
<gene>
    <name evidence="5" type="ORF">GTP44_11870</name>
</gene>
<proteinExistence type="inferred from homology"/>
<dbReference type="PROSITE" id="PS51891">
    <property type="entry name" value="CENP_V_GFA"/>
    <property type="match status" value="1"/>
</dbReference>